<keyword evidence="1" id="KW-0472">Membrane</keyword>
<evidence type="ECO:0000313" key="2">
    <source>
        <dbReference type="EMBL" id="MBY16812.1"/>
    </source>
</evidence>
<evidence type="ECO:0000256" key="1">
    <source>
        <dbReference type="SAM" id="Phobius"/>
    </source>
</evidence>
<keyword evidence="1" id="KW-0812">Transmembrane</keyword>
<organism evidence="2">
    <name type="scientific">Schizaphis graminum</name>
    <name type="common">Green bug aphid</name>
    <dbReference type="NCBI Taxonomy" id="13262"/>
    <lineage>
        <taxon>Eukaryota</taxon>
        <taxon>Metazoa</taxon>
        <taxon>Ecdysozoa</taxon>
        <taxon>Arthropoda</taxon>
        <taxon>Hexapoda</taxon>
        <taxon>Insecta</taxon>
        <taxon>Pterygota</taxon>
        <taxon>Neoptera</taxon>
        <taxon>Paraneoptera</taxon>
        <taxon>Hemiptera</taxon>
        <taxon>Sternorrhyncha</taxon>
        <taxon>Aphidomorpha</taxon>
        <taxon>Aphidoidea</taxon>
        <taxon>Aphididae</taxon>
        <taxon>Aphidini</taxon>
        <taxon>Schizaphis</taxon>
    </lineage>
</organism>
<sequence>MLRGTHCQKLHSNNNVKLLKNKRHWKINEFLNSPNLKNNMRTNRGVNTCVEPVCCHCYVRPQDINGVPFTFRDEEKELAKSQDILYIYNTIVLRIFIWFSICGNLYIRTFWLETFVHVGEAALKKNAGK</sequence>
<accession>A0A2S2NIQ8</accession>
<protein>
    <submittedName>
        <fullName evidence="2">Uncharacterized protein</fullName>
    </submittedName>
</protein>
<keyword evidence="1" id="KW-1133">Transmembrane helix</keyword>
<reference evidence="2" key="1">
    <citation type="submission" date="2018-04" db="EMBL/GenBank/DDBJ databases">
        <title>Transcriptome of Schizaphis graminum biotype I.</title>
        <authorList>
            <person name="Scully E.D."/>
            <person name="Geib S.M."/>
            <person name="Palmer N.A."/>
            <person name="Koch K."/>
            <person name="Bradshaw J."/>
            <person name="Heng-Moss T."/>
            <person name="Sarath G."/>
        </authorList>
    </citation>
    <scope>NUCLEOTIDE SEQUENCE</scope>
</reference>
<name>A0A2S2NIQ8_SCHGA</name>
<gene>
    <name evidence="2" type="ORF">g.21240</name>
</gene>
<proteinExistence type="predicted"/>
<dbReference type="AlphaFoldDB" id="A0A2S2NIQ8"/>
<feature type="transmembrane region" description="Helical" evidence="1">
    <location>
        <begin position="85"/>
        <end position="107"/>
    </location>
</feature>
<dbReference type="EMBL" id="GGMR01004193">
    <property type="protein sequence ID" value="MBY16812.1"/>
    <property type="molecule type" value="Transcribed_RNA"/>
</dbReference>